<evidence type="ECO:0000256" key="4">
    <source>
        <dbReference type="ARBA" id="ARBA00022771"/>
    </source>
</evidence>
<feature type="domain" description="NF-X1-type" evidence="6">
    <location>
        <begin position="102"/>
        <end position="123"/>
    </location>
</feature>
<keyword evidence="4" id="KW-0863">Zinc-finger</keyword>
<dbReference type="InterPro" id="IPR034078">
    <property type="entry name" value="NFX1_fam"/>
</dbReference>
<dbReference type="GO" id="GO:0005634">
    <property type="term" value="C:nucleus"/>
    <property type="evidence" value="ECO:0007669"/>
    <property type="project" value="InterPro"/>
</dbReference>
<feature type="domain" description="NF-X1-type" evidence="6">
    <location>
        <begin position="157"/>
        <end position="176"/>
    </location>
</feature>
<dbReference type="InParanoid" id="A7S3K7"/>
<accession>A7S3K7</accession>
<evidence type="ECO:0000256" key="5">
    <source>
        <dbReference type="ARBA" id="ARBA00022833"/>
    </source>
</evidence>
<keyword evidence="5" id="KW-0862">Zinc</keyword>
<feature type="domain" description="NF-X1-type" evidence="6">
    <location>
        <begin position="289"/>
        <end position="308"/>
    </location>
</feature>
<dbReference type="Proteomes" id="UP000001593">
    <property type="component" value="Unassembled WGS sequence"/>
</dbReference>
<feature type="domain" description="NF-X1-type" evidence="6">
    <location>
        <begin position="210"/>
        <end position="229"/>
    </location>
</feature>
<feature type="domain" description="NF-X1-type" evidence="6">
    <location>
        <begin position="375"/>
        <end position="417"/>
    </location>
</feature>
<dbReference type="GO" id="GO:0008270">
    <property type="term" value="F:zinc ion binding"/>
    <property type="evidence" value="ECO:0007669"/>
    <property type="project" value="UniProtKB-KW"/>
</dbReference>
<dbReference type="PANTHER" id="PTHR12360">
    <property type="entry name" value="NUCLEAR TRANSCRIPTION FACTOR, X-BOX BINDING 1 NFX1"/>
    <property type="match status" value="1"/>
</dbReference>
<feature type="domain" description="NF-X1-type" evidence="6">
    <location>
        <begin position="492"/>
        <end position="510"/>
    </location>
</feature>
<evidence type="ECO:0000256" key="3">
    <source>
        <dbReference type="ARBA" id="ARBA00022737"/>
    </source>
</evidence>
<reference evidence="7 8" key="1">
    <citation type="journal article" date="2007" name="Science">
        <title>Sea anemone genome reveals ancestral eumetazoan gene repertoire and genomic organization.</title>
        <authorList>
            <person name="Putnam N.H."/>
            <person name="Srivastava M."/>
            <person name="Hellsten U."/>
            <person name="Dirks B."/>
            <person name="Chapman J."/>
            <person name="Salamov A."/>
            <person name="Terry A."/>
            <person name="Shapiro H."/>
            <person name="Lindquist E."/>
            <person name="Kapitonov V.V."/>
            <person name="Jurka J."/>
            <person name="Genikhovich G."/>
            <person name="Grigoriev I.V."/>
            <person name="Lucas S.M."/>
            <person name="Steele R.E."/>
            <person name="Finnerty J.R."/>
            <person name="Technau U."/>
            <person name="Martindale M.Q."/>
            <person name="Rokhsar D.S."/>
        </authorList>
    </citation>
    <scope>NUCLEOTIDE SEQUENCE [LARGE SCALE GENOMIC DNA]</scope>
    <source>
        <strain evidence="8">CH2 X CH6</strain>
    </source>
</reference>
<feature type="domain" description="NF-X1-type" evidence="6">
    <location>
        <begin position="346"/>
        <end position="366"/>
    </location>
</feature>
<dbReference type="SMART" id="SM00438">
    <property type="entry name" value="ZnF_NFX"/>
    <property type="match status" value="10"/>
</dbReference>
<dbReference type="HOGENOM" id="CLU_014224_1_0_1"/>
<keyword evidence="3" id="KW-0677">Repeat</keyword>
<dbReference type="CDD" id="cd06008">
    <property type="entry name" value="NF-X1-zinc-finger"/>
    <property type="match status" value="4"/>
</dbReference>
<comment type="similarity">
    <text evidence="1">Belongs to the NFX1 family.</text>
</comment>
<feature type="domain" description="NF-X1-type" evidence="6">
    <location>
        <begin position="262"/>
        <end position="281"/>
    </location>
</feature>
<feature type="domain" description="NF-X1-type" evidence="6">
    <location>
        <begin position="452"/>
        <end position="482"/>
    </location>
</feature>
<organism evidence="7 8">
    <name type="scientific">Nematostella vectensis</name>
    <name type="common">Starlet sea anemone</name>
    <dbReference type="NCBI Taxonomy" id="45351"/>
    <lineage>
        <taxon>Eukaryota</taxon>
        <taxon>Metazoa</taxon>
        <taxon>Cnidaria</taxon>
        <taxon>Anthozoa</taxon>
        <taxon>Hexacorallia</taxon>
        <taxon>Actiniaria</taxon>
        <taxon>Edwardsiidae</taxon>
        <taxon>Nematostella</taxon>
    </lineage>
</organism>
<feature type="non-terminal residue" evidence="7">
    <location>
        <position position="528"/>
    </location>
</feature>
<dbReference type="STRING" id="45351.A7S3K7"/>
<dbReference type="EMBL" id="DS469573">
    <property type="protein sequence ID" value="EDO41791.1"/>
    <property type="molecule type" value="Genomic_DNA"/>
</dbReference>
<dbReference type="GO" id="GO:0003700">
    <property type="term" value="F:DNA-binding transcription factor activity"/>
    <property type="evidence" value="ECO:0007669"/>
    <property type="project" value="InterPro"/>
</dbReference>
<proteinExistence type="inferred from homology"/>
<dbReference type="FunCoup" id="A7S3K7">
    <property type="interactions" value="518"/>
</dbReference>
<evidence type="ECO:0000313" key="8">
    <source>
        <dbReference type="Proteomes" id="UP000001593"/>
    </source>
</evidence>
<keyword evidence="2" id="KW-0479">Metal-binding</keyword>
<evidence type="ECO:0000259" key="6">
    <source>
        <dbReference type="SMART" id="SM00438"/>
    </source>
</evidence>
<evidence type="ECO:0000256" key="1">
    <source>
        <dbReference type="ARBA" id="ARBA00007269"/>
    </source>
</evidence>
<name>A7S3K7_NEMVE</name>
<dbReference type="OMA" id="CKRIKKX"/>
<evidence type="ECO:0000256" key="2">
    <source>
        <dbReference type="ARBA" id="ARBA00022723"/>
    </source>
</evidence>
<dbReference type="eggNOG" id="KOG1952">
    <property type="taxonomic scope" value="Eukaryota"/>
</dbReference>
<gene>
    <name evidence="7" type="ORF">NEMVEDRAFT_v1g103200</name>
</gene>
<dbReference type="PANTHER" id="PTHR12360:SF1">
    <property type="entry name" value="NF-X1-TYPE ZINC FINGER PROTEIN NFXL1"/>
    <property type="match status" value="1"/>
</dbReference>
<feature type="domain" description="NF-X1-type" evidence="6">
    <location>
        <begin position="49"/>
        <end position="67"/>
    </location>
</feature>
<dbReference type="Pfam" id="PF01422">
    <property type="entry name" value="zf-NF-X1"/>
    <property type="match status" value="10"/>
</dbReference>
<sequence>PKCRYEFKQSDCPTRYHCFCGKEENPAFDPWIVPHSCGQTCSRPLKPDCGHECLLLCHPGPCPPCPKTVRTRCHCGTQAPSVRRCGAKDWSCSRPCGKLLSCGHHSCQTPCHAGKSDCPPCPKESVQSCLCGKQESKRPCASPDWQCQKICGRTLSCGFHICEKVCHSGLCGDCPRSGERSCPCGKTKISLPCTEDIPTCGDTCEQELSCGRHKCTQRCHQGPCGPCRQFVTKQCRCGKREKNVQCSMEFTCEAKCTNMRQCSRHQCKRKCCDGKCPPCEQTCGRTLNCKNHKCPSQCHRGPCYPCPLTVDMKCFCGSTVVTLQCGREKISKPPKCNELCKHPSNCHHPSREPHRCHYGDCPTCRQICKRHLPDCNHTCPQRCHDNVPAQTKSPIAAAKDTQQNPEVVALPCPPCREPVKWSCYGEHEDRLFPCSEACRYSCGRPCGRALPCGNHTCQLECHYVTKETSKTEAGPECQACEEPCNKPRPSGCTHSCPRPCHQGECHQCKLMLKRQCHCCLMAVYIRCR</sequence>
<dbReference type="AlphaFoldDB" id="A7S3K7"/>
<keyword evidence="8" id="KW-1185">Reference proteome</keyword>
<protein>
    <recommendedName>
        <fullName evidence="6">NF-X1-type domain-containing protein</fullName>
    </recommendedName>
</protein>
<dbReference type="InterPro" id="IPR000967">
    <property type="entry name" value="Znf_NFX1"/>
</dbReference>
<evidence type="ECO:0000313" key="7">
    <source>
        <dbReference type="EMBL" id="EDO41791.1"/>
    </source>
</evidence>